<feature type="region of interest" description="Disordered" evidence="2">
    <location>
        <begin position="192"/>
        <end position="564"/>
    </location>
</feature>
<evidence type="ECO:0000313" key="4">
    <source>
        <dbReference type="Proteomes" id="UP000507470"/>
    </source>
</evidence>
<dbReference type="PANTHER" id="PTHR22605:SF16">
    <property type="entry name" value="E3 UBIQUITIN-PROTEIN LIGASE RNF213"/>
    <property type="match status" value="1"/>
</dbReference>
<feature type="compositionally biased region" description="Basic and acidic residues" evidence="2">
    <location>
        <begin position="7"/>
        <end position="31"/>
    </location>
</feature>
<feature type="compositionally biased region" description="Basic and acidic residues" evidence="2">
    <location>
        <begin position="130"/>
        <end position="140"/>
    </location>
</feature>
<keyword evidence="4" id="KW-1185">Reference proteome</keyword>
<gene>
    <name evidence="3" type="ORF">MCOR_54314</name>
</gene>
<keyword evidence="3" id="KW-0012">Acyltransferase</keyword>
<feature type="compositionally biased region" description="Basic and acidic residues" evidence="2">
    <location>
        <begin position="379"/>
        <end position="398"/>
    </location>
</feature>
<evidence type="ECO:0000313" key="3">
    <source>
        <dbReference type="EMBL" id="CAC5422255.1"/>
    </source>
</evidence>
<protein>
    <submittedName>
        <fullName evidence="3">RNF213</fullName>
        <ecNumber evidence="3">2.3.2.27</ecNumber>
    </submittedName>
</protein>
<dbReference type="PANTHER" id="PTHR22605">
    <property type="entry name" value="RZ-TYPE DOMAIN-CONTAINING PROTEIN"/>
    <property type="match status" value="1"/>
</dbReference>
<sequence>MTGGQPKLDHAVIDKTKSEQSTETKTNEENNRNQNETFDITDGNQSSLQMPTGDLDTEKKDKKADEQSDRKRKDIKDNDTAGVLKSIVDDKEESFSSDFVAEKQFNSQSELNESENGTEKVKPPVSDSQLIEKVEGKTESGLEEQTLAEKPGISPPATGESENREKVDKVITTQPESNNLISKMDASVSGLQTVGSEDKSLTVENVPEKPAISPSTIVENTENNNDRQLVHSSHNLNDTEKDETETKPFEAENTDESLIAGNVSSEKNEKHESEQEEAESTDDNSSSYQSADDEFQQASNAGSEIMLSKESKDDVKEGDASQDHQKKGPKQKSSTKLKREKKKDRKRKKLDREKETEDELVEGGKTHQHTNIDTKTALVKKETEENKEIVKPQDKIENKQLATAEALKEGAIGTSGECTTNTDNESDNIGKEKQNSESEIGKGEEINSREQEVSQNQKEKNDKHNAEEQETEDKASKSESESDDTSEEDTETTESPKKKPKVKTKVVNKNDGQRKNAAAQTQDANNPGTKPGNKNNKESETNSTKQKTSSDQASKTRNTMNSSNRGKSISTFIVNFHASLHAAFYIKPCKIYVRFGLDNLGGWKSVAHEMHIVGEYKNGNVKLGASVSIPRGCLNNSITYRYCIVYDDKQEIEEFIYNNPISTRYLYVLASELKQMGDGIFHQYNGVIRGPIEGKGIANYLWKLSGYDDLLYKKELLNDLHFSAHILLPVLPASSKSFEGSTGEEFAMLVCLVRSGLLTCYRDYCSDTEFDKIFFEALYSTFDSLVSDLHAKRDLKKKEDRIKVLVSAVTEIYLIDEYKLAISDDERNILCRTLLPECSQGNSCCPDVESLRDAFPSSFQKMRQAIINFVEPLTKKHGNLNWIYSMPLIHFLCGQCTPGEKPTEDFRHDQSAKWWGHASDDRLYWFDLKSQKEKIFDTTLVACLRLEQLPYVVKSEHIPCIPPDVILASVCFFIKTEKVISKNDKKETAILECLTEAIGWNNIEDERSVSSLTDAHRSFKISSTLLHETFYRKDKLRDIVLARTLEACLISMDLFYKKNEAVDNANKSGMREDVKNCLDTAEDITKYWLRSKLNFSKSSELLGCLKAWDRILNIGIPEGEVKVQFTKCIVDCLHNELRIQTHEEELVKVYCQNQNVFCDKLLEVLTYYAFAAVEECGKNITILSKLDEKQMKTFGALLSSVFEKKYEKENIKDQKVLLQISTTWTPFPLYIKMIFNNIHGTCLSERCKRLLHSSLDCVREITVTLLEGNILVKNLLLVQEKEDAFSSIIKEMRDFDYQTFQKAVEVRTTEYNAFRECERNLKRFIDLCHRCEANTLELEQQIGKYQDIDKTVLTDICSTVDLKKDIKKYKPKIIAFEIDRNILALLPEIIQCSSKGSLFLAIWERYGTQIVGSVQRALDITEIIDQVWKPAHQEWKTFVKRLKNGDILFKEFDSICGRSNQDTLRKEFQILEGGKDATWIKQRIDQMEKFRNLENYVKGAETIMKVVKEFQLEGNFKPIEQILNMTKGGKNFKMNKLKPALFRPCQVLSNIDNQKTKCLVKFIKSKPLIDWLRDSMPEGIKELKVFVDLAYISTGDDGMEIAKVTCFQSAAIGYAPLIFNLDAKCGYKDFLERCEEVWKALDSNPKLPKQLESTCQQLEWLKIVEQSHGSVEVTSLAQAEAINSSGIYHIGVLPSKNEQQQLELSDVLELQVMEKQEGQYLRRNYSFDQLHDLQSRLMLVAGKAALGKDDVDRFTLILDAVVRLCKIYIKLLSSGCVLFSKFHVMFRCDAKSATCAFVSFGEAENKHTIRGKVDEENKDVSFFVPKIAKFLEQCHDRWLEFIDNKREVEYILNFFTIEQMVILQQELVKLGSRVEVSNLIYPLLSIIKRDCTREDLVEAMEDARIELEQIEVKTEEEEEENQMEESSVVAKAKFIVEIVEAGYPEVLAKAALNDGCDPTMVDEGIAWCIEHETDYIEDELSTNEGEEKPFLGWQFTREISLSNVRAELLKQLGVDANSGIDNSVNTLIANLDKLWTTFIKSISSSVCDYLSVEHLALILRKLADKDDETIDRSFAICGCKEGIPNLIICPQSEMYNTVLSLYSTEEDSPLPLSDEVLLCTPCTTLDMLEIFWRRALFSDVNKIHCLVNADLLDYEVSDKGEKSLERHMKTANNRDIQYKLVVICSTENEYKSRMVAALDKYRIPQIAFGGEAHVKEYVSKSFIMENKDSRVDPASSVDFNRSSVRVVKSWRAGVGKSLFKRNMVAALQREQGIEVCVVSIPLYDQHIVVDEVMEVLLEHTNPPHVKQPRIFHIDISHEVQEGADAFLFQLLVLGCLSHSSGNVWRRSDIDYYIIESMPLLARDSDTQAGKLKCMHHCLDILPDVLCRSPKESLEILDQNLPKDYHESDLVFDETEFTSAVFQRPFQYLRRLDEEEELADINLEEPEGDKQKCLVVLLRHCGVRDPSWSELYHFVSFLNRQLQDFETSSFCNPIFLNDLPGFRSFVLKFMIQMSRDFATRSLLISEESPADMLKRQLIDEEDEDDIEQLYVMRRTWETSPHPYLFFNPDHHTVTFLGFNIQRNTGNLIDEQTKELLQERIMEPTFTEYQRTLYNGLESQHVNLSENFDELTRGEKIEKLCQVMGIEFPHDPDETYELTTDNVKKMLAIYMRFRCDIPVIIMGKQDVEKHV</sequence>
<dbReference type="OrthoDB" id="6142015at2759"/>
<reference evidence="3 4" key="1">
    <citation type="submission" date="2020-06" db="EMBL/GenBank/DDBJ databases">
        <authorList>
            <person name="Li R."/>
            <person name="Bekaert M."/>
        </authorList>
    </citation>
    <scope>NUCLEOTIDE SEQUENCE [LARGE SCALE GENOMIC DNA]</scope>
    <source>
        <strain evidence="4">wild</strain>
    </source>
</reference>
<feature type="compositionally biased region" description="Basic and acidic residues" evidence="2">
    <location>
        <begin position="307"/>
        <end position="326"/>
    </location>
</feature>
<feature type="compositionally biased region" description="Polar residues" evidence="2">
    <location>
        <begin position="541"/>
        <end position="564"/>
    </location>
</feature>
<feature type="compositionally biased region" description="Polar residues" evidence="2">
    <location>
        <begin position="213"/>
        <end position="223"/>
    </location>
</feature>
<feature type="compositionally biased region" description="Acidic residues" evidence="2">
    <location>
        <begin position="481"/>
        <end position="492"/>
    </location>
</feature>
<name>A0A6J8ERZ4_MYTCO</name>
<feature type="compositionally biased region" description="Basic and acidic residues" evidence="2">
    <location>
        <begin position="428"/>
        <end position="480"/>
    </location>
</feature>
<keyword evidence="1" id="KW-0175">Coiled coil</keyword>
<feature type="coiled-coil region" evidence="1">
    <location>
        <begin position="1893"/>
        <end position="1927"/>
    </location>
</feature>
<dbReference type="EMBL" id="CACVKT020009531">
    <property type="protein sequence ID" value="CAC5422255.1"/>
    <property type="molecule type" value="Genomic_DNA"/>
</dbReference>
<feature type="compositionally biased region" description="Low complexity" evidence="2">
    <location>
        <begin position="525"/>
        <end position="534"/>
    </location>
</feature>
<dbReference type="GO" id="GO:0016887">
    <property type="term" value="F:ATP hydrolysis activity"/>
    <property type="evidence" value="ECO:0007669"/>
    <property type="project" value="InterPro"/>
</dbReference>
<feature type="compositionally biased region" description="Polar residues" evidence="2">
    <location>
        <begin position="283"/>
        <end position="302"/>
    </location>
</feature>
<dbReference type="InterPro" id="IPR031248">
    <property type="entry name" value="RNF213"/>
</dbReference>
<evidence type="ECO:0000256" key="1">
    <source>
        <dbReference type="SAM" id="Coils"/>
    </source>
</evidence>
<feature type="compositionally biased region" description="Polar residues" evidence="2">
    <location>
        <begin position="104"/>
        <end position="115"/>
    </location>
</feature>
<dbReference type="EC" id="2.3.2.27" evidence="3"/>
<feature type="compositionally biased region" description="Basic and acidic residues" evidence="2">
    <location>
        <begin position="56"/>
        <end position="79"/>
    </location>
</feature>
<proteinExistence type="predicted"/>
<evidence type="ECO:0000256" key="2">
    <source>
        <dbReference type="SAM" id="MobiDB-lite"/>
    </source>
</evidence>
<organism evidence="3 4">
    <name type="scientific">Mytilus coruscus</name>
    <name type="common">Sea mussel</name>
    <dbReference type="NCBI Taxonomy" id="42192"/>
    <lineage>
        <taxon>Eukaryota</taxon>
        <taxon>Metazoa</taxon>
        <taxon>Spiralia</taxon>
        <taxon>Lophotrochozoa</taxon>
        <taxon>Mollusca</taxon>
        <taxon>Bivalvia</taxon>
        <taxon>Autobranchia</taxon>
        <taxon>Pteriomorphia</taxon>
        <taxon>Mytilida</taxon>
        <taxon>Mytiloidea</taxon>
        <taxon>Mytilidae</taxon>
        <taxon>Mytilinae</taxon>
        <taxon>Mytilus</taxon>
    </lineage>
</organism>
<dbReference type="Proteomes" id="UP000507470">
    <property type="component" value="Unassembled WGS sequence"/>
</dbReference>
<keyword evidence="3" id="KW-0808">Transferase</keyword>
<feature type="compositionally biased region" description="Basic residues" evidence="2">
    <location>
        <begin position="327"/>
        <end position="349"/>
    </location>
</feature>
<accession>A0A6J8ERZ4</accession>
<feature type="region of interest" description="Disordered" evidence="2">
    <location>
        <begin position="1"/>
        <end position="167"/>
    </location>
</feature>
<dbReference type="GO" id="GO:0061630">
    <property type="term" value="F:ubiquitin protein ligase activity"/>
    <property type="evidence" value="ECO:0007669"/>
    <property type="project" value="UniProtKB-EC"/>
</dbReference>